<dbReference type="EMBL" id="NMTV01000045">
    <property type="protein sequence ID" value="PDX72646.1"/>
    <property type="molecule type" value="Genomic_DNA"/>
</dbReference>
<feature type="transmembrane region" description="Helical" evidence="5">
    <location>
        <begin position="289"/>
        <end position="307"/>
    </location>
</feature>
<evidence type="ECO:0000256" key="2">
    <source>
        <dbReference type="ARBA" id="ARBA00022692"/>
    </source>
</evidence>
<evidence type="ECO:0000256" key="5">
    <source>
        <dbReference type="SAM" id="Phobius"/>
    </source>
</evidence>
<feature type="transmembrane region" description="Helical" evidence="5">
    <location>
        <begin position="244"/>
        <end position="268"/>
    </location>
</feature>
<evidence type="ECO:0000256" key="1">
    <source>
        <dbReference type="ARBA" id="ARBA00004141"/>
    </source>
</evidence>
<comment type="subcellular location">
    <subcellularLocation>
        <location evidence="1">Membrane</location>
        <topology evidence="1">Multi-pass membrane protein</topology>
    </subcellularLocation>
</comment>
<evidence type="ECO:0000313" key="6">
    <source>
        <dbReference type="EMBL" id="PDX72646.1"/>
    </source>
</evidence>
<dbReference type="InterPro" id="IPR052556">
    <property type="entry name" value="PolySynth_Transporter"/>
</dbReference>
<dbReference type="PANTHER" id="PTHR43424">
    <property type="entry name" value="LOCUS PUTATIVE PROTEIN 1-RELATED"/>
    <property type="match status" value="1"/>
</dbReference>
<feature type="transmembrane region" description="Helical" evidence="5">
    <location>
        <begin position="213"/>
        <end position="238"/>
    </location>
</feature>
<sequence>MKKSLTRNFSVYMLKNMVSIIVPLITIPYVSRILGPSGLGDVQYTQSWVSYFSLIAGLGISSYAVREGAKRRDEPQKLGEFSVEIVTISFLATIVAYLSFAIFLCFFKTTGAQPSLFLVFSLLIGATGLNTEWICTVFEDYDYISKRSIAFQLLSVVLLFVLVKKSGDMVAYAVVLTMPTVATCLLNWIYGIKKIRWKYNVQTFSIKKHIKPIVYIFGVGVASTIYTSLDSTMLGYILDSEAVGIYTVASRLTKSVLSLINASCVVFLPRLSYYAGKDRKEFHALSSKVINALLTVTVPCAVGMFILAEEAIAFFSGNGFEAAVVPMRILTLNLFFSALDGFLAWQILVPLNREKNLLAATILGMITDAVLNAFLIPLNGVAGAAYATLIAEVCVCVVNVASCYDLVPFRAIVKNIVQCILAALPFGGVYSICVIAEAAGMARVFIMVICCPLIYIFILLLMRNKTCMDLLELMKNSIAKFKFFK</sequence>
<feature type="transmembrane region" description="Helical" evidence="5">
    <location>
        <begin position="327"/>
        <end position="345"/>
    </location>
</feature>
<dbReference type="AlphaFoldDB" id="A0A2A7A0K5"/>
<keyword evidence="2 5" id="KW-0812">Transmembrane</keyword>
<keyword evidence="3 5" id="KW-1133">Transmembrane helix</keyword>
<feature type="transmembrane region" description="Helical" evidence="5">
    <location>
        <begin position="357"/>
        <end position="378"/>
    </location>
</feature>
<dbReference type="PANTHER" id="PTHR43424:SF1">
    <property type="entry name" value="LOCUS PUTATIVE PROTEIN 1-RELATED"/>
    <property type="match status" value="1"/>
</dbReference>
<accession>A0A2A7A0K5</accession>
<protein>
    <submittedName>
        <fullName evidence="6">Uncharacterized protein</fullName>
    </submittedName>
</protein>
<feature type="transmembrane region" description="Helical" evidence="5">
    <location>
        <begin position="419"/>
        <end position="438"/>
    </location>
</feature>
<keyword evidence="4 5" id="KW-0472">Membrane</keyword>
<name>A0A2A7A0K5_9FIRM</name>
<feature type="transmembrane region" description="Helical" evidence="5">
    <location>
        <begin position="444"/>
        <end position="462"/>
    </location>
</feature>
<gene>
    <name evidence="6" type="ORF">CGS55_07670</name>
</gene>
<evidence type="ECO:0000256" key="4">
    <source>
        <dbReference type="ARBA" id="ARBA00023136"/>
    </source>
</evidence>
<dbReference type="GO" id="GO:0016020">
    <property type="term" value="C:membrane"/>
    <property type="evidence" value="ECO:0007669"/>
    <property type="project" value="UniProtKB-SubCell"/>
</dbReference>
<feature type="transmembrane region" description="Helical" evidence="5">
    <location>
        <begin position="384"/>
        <end position="407"/>
    </location>
</feature>
<dbReference type="RefSeq" id="WP_097783148.1">
    <property type="nucleotide sequence ID" value="NZ_CP157369.1"/>
</dbReference>
<evidence type="ECO:0000313" key="7">
    <source>
        <dbReference type="Proteomes" id="UP000219901"/>
    </source>
</evidence>
<dbReference type="Pfam" id="PF01943">
    <property type="entry name" value="Polysacc_synt"/>
    <property type="match status" value="1"/>
</dbReference>
<feature type="transmembrane region" description="Helical" evidence="5">
    <location>
        <begin position="85"/>
        <end position="109"/>
    </location>
</feature>
<feature type="transmembrane region" description="Helical" evidence="5">
    <location>
        <begin position="12"/>
        <end position="35"/>
    </location>
</feature>
<dbReference type="InterPro" id="IPR002797">
    <property type="entry name" value="Polysacc_synth"/>
</dbReference>
<feature type="transmembrane region" description="Helical" evidence="5">
    <location>
        <begin position="169"/>
        <end position="192"/>
    </location>
</feature>
<evidence type="ECO:0000256" key="3">
    <source>
        <dbReference type="ARBA" id="ARBA00022989"/>
    </source>
</evidence>
<dbReference type="Proteomes" id="UP000219901">
    <property type="component" value="Unassembled WGS sequence"/>
</dbReference>
<comment type="caution">
    <text evidence="6">The sequence shown here is derived from an EMBL/GenBank/DDBJ whole genome shotgun (WGS) entry which is preliminary data.</text>
</comment>
<proteinExistence type="predicted"/>
<feature type="transmembrane region" description="Helical" evidence="5">
    <location>
        <begin position="115"/>
        <end position="135"/>
    </location>
</feature>
<organism evidence="6 7">
    <name type="scientific">Faecalibacterium prausnitzii</name>
    <dbReference type="NCBI Taxonomy" id="853"/>
    <lineage>
        <taxon>Bacteria</taxon>
        <taxon>Bacillati</taxon>
        <taxon>Bacillota</taxon>
        <taxon>Clostridia</taxon>
        <taxon>Eubacteriales</taxon>
        <taxon>Oscillospiraceae</taxon>
        <taxon>Faecalibacterium</taxon>
    </lineage>
</organism>
<dbReference type="CDD" id="cd13128">
    <property type="entry name" value="MATE_Wzx_like"/>
    <property type="match status" value="1"/>
</dbReference>
<reference evidence="6 7" key="1">
    <citation type="journal article" date="2017" name="Front. Microbiol.">
        <title>New Insights into the Diversity of the Genus Faecalibacterium.</title>
        <authorList>
            <person name="Benevides L."/>
            <person name="Burman S."/>
            <person name="Martin R."/>
            <person name="Robert V."/>
            <person name="Thomas M."/>
            <person name="Miquel S."/>
            <person name="Chain F."/>
            <person name="Sokol H."/>
            <person name="Bermudez-Humaran L.G."/>
            <person name="Morrison M."/>
            <person name="Langella P."/>
            <person name="Azevedo V.A."/>
            <person name="Chatel J.M."/>
            <person name="Soares S."/>
        </authorList>
    </citation>
    <scope>NUCLEOTIDE SEQUENCE [LARGE SCALE GENOMIC DNA]</scope>
    <source>
        <strain evidence="6 7">CNCM I 4546</strain>
    </source>
</reference>